<dbReference type="Proteomes" id="UP000054740">
    <property type="component" value="Unassembled WGS sequence"/>
</dbReference>
<reference evidence="3" key="1">
    <citation type="submission" date="2016-01" db="EMBL/GenBank/DDBJ databases">
        <authorList>
            <person name="Peeters C."/>
        </authorList>
    </citation>
    <scope>NUCLEOTIDE SEQUENCE [LARGE SCALE GENOMIC DNA]</scope>
</reference>
<dbReference type="InterPro" id="IPR005183">
    <property type="entry name" value="DUF305_CopM-like"/>
</dbReference>
<dbReference type="Gene3D" id="1.20.1260.10">
    <property type="match status" value="1"/>
</dbReference>
<accession>A0A158I760</accession>
<dbReference type="InterPro" id="IPR012347">
    <property type="entry name" value="Ferritin-like"/>
</dbReference>
<organism evidence="2 3">
    <name type="scientific">Caballeronia cordobensis</name>
    <name type="common">Burkholderia cordobensis</name>
    <dbReference type="NCBI Taxonomy" id="1353886"/>
    <lineage>
        <taxon>Bacteria</taxon>
        <taxon>Pseudomonadati</taxon>
        <taxon>Pseudomonadota</taxon>
        <taxon>Betaproteobacteria</taxon>
        <taxon>Burkholderiales</taxon>
        <taxon>Burkholderiaceae</taxon>
        <taxon>Caballeronia</taxon>
    </lineage>
</organism>
<name>A0A158I760_CABCO</name>
<dbReference type="PANTHER" id="PTHR36933">
    <property type="entry name" value="SLL0788 PROTEIN"/>
    <property type="match status" value="1"/>
</dbReference>
<evidence type="ECO:0000313" key="3">
    <source>
        <dbReference type="Proteomes" id="UP000054740"/>
    </source>
</evidence>
<dbReference type="EMBL" id="FCNY02000010">
    <property type="protein sequence ID" value="SAL52203.1"/>
    <property type="molecule type" value="Genomic_DNA"/>
</dbReference>
<evidence type="ECO:0000259" key="1">
    <source>
        <dbReference type="Pfam" id="PF03713"/>
    </source>
</evidence>
<keyword evidence="3" id="KW-1185">Reference proteome</keyword>
<protein>
    <recommendedName>
        <fullName evidence="1">DUF305 domain-containing protein</fullName>
    </recommendedName>
</protein>
<gene>
    <name evidence="2" type="ORF">AWB70_04314</name>
</gene>
<dbReference type="Pfam" id="PF03713">
    <property type="entry name" value="DUF305"/>
    <property type="match status" value="1"/>
</dbReference>
<evidence type="ECO:0000313" key="2">
    <source>
        <dbReference type="EMBL" id="SAL52203.1"/>
    </source>
</evidence>
<proteinExistence type="predicted"/>
<dbReference type="PANTHER" id="PTHR36933:SF1">
    <property type="entry name" value="SLL0788 PROTEIN"/>
    <property type="match status" value="1"/>
</dbReference>
<feature type="domain" description="DUF305" evidence="1">
    <location>
        <begin position="13"/>
        <end position="67"/>
    </location>
</feature>
<sequence length="78" mass="8881">MIQGKTNLPYTGDADYDFVAQMTPLYQGAVDVAKVELQYGKDPELRKLAQSMVYSQQAQLNFMRTWLQTHQPAPTSKQ</sequence>
<dbReference type="AlphaFoldDB" id="A0A158I760"/>